<feature type="domain" description="DUF3475" evidence="2">
    <location>
        <begin position="171"/>
        <end position="227"/>
    </location>
</feature>
<proteinExistence type="predicted"/>
<evidence type="ECO:0000259" key="2">
    <source>
        <dbReference type="Pfam" id="PF11961"/>
    </source>
</evidence>
<dbReference type="PANTHER" id="PTHR31730:SF32">
    <property type="entry name" value="PROTEIN PSK SIMULATOR 1"/>
    <property type="match status" value="1"/>
</dbReference>
<comment type="caution">
    <text evidence="3">The sequence shown here is derived from an EMBL/GenBank/DDBJ whole genome shotgun (WGS) entry which is preliminary data.</text>
</comment>
<protein>
    <recommendedName>
        <fullName evidence="5">DUF668 domain-containing protein</fullName>
    </recommendedName>
</protein>
<name>A0A2I0JHG3_PUNGR</name>
<gene>
    <name evidence="3" type="ORF">CRG98_023897</name>
</gene>
<dbReference type="AlphaFoldDB" id="A0A2I0JHG3"/>
<dbReference type="PANTHER" id="PTHR31730">
    <property type="entry name" value="OS01G0873900 PROTEIN"/>
    <property type="match status" value="1"/>
</dbReference>
<dbReference type="EMBL" id="PGOL01001681">
    <property type="protein sequence ID" value="PKI55681.1"/>
    <property type="molecule type" value="Genomic_DNA"/>
</dbReference>
<dbReference type="STRING" id="22663.A0A2I0JHG3"/>
<dbReference type="InterPro" id="IPR007700">
    <property type="entry name" value="DUF668"/>
</dbReference>
<dbReference type="Pfam" id="PF11961">
    <property type="entry name" value="DUF3475"/>
    <property type="match status" value="1"/>
</dbReference>
<dbReference type="InterPro" id="IPR021864">
    <property type="entry name" value="DUF3475"/>
</dbReference>
<dbReference type="InterPro" id="IPR045021">
    <property type="entry name" value="PSI1/2/3"/>
</dbReference>
<feature type="domain" description="DUF668" evidence="1">
    <location>
        <begin position="423"/>
        <end position="508"/>
    </location>
</feature>
<reference evidence="3 4" key="1">
    <citation type="submission" date="2017-11" db="EMBL/GenBank/DDBJ databases">
        <title>De-novo sequencing of pomegranate (Punica granatum L.) genome.</title>
        <authorList>
            <person name="Akparov Z."/>
            <person name="Amiraslanov A."/>
            <person name="Hajiyeva S."/>
            <person name="Abbasov M."/>
            <person name="Kaur K."/>
            <person name="Hamwieh A."/>
            <person name="Solovyev V."/>
            <person name="Salamov A."/>
            <person name="Braich B."/>
            <person name="Kosarev P."/>
            <person name="Mahmoud A."/>
            <person name="Hajiyev E."/>
            <person name="Babayeva S."/>
            <person name="Izzatullayeva V."/>
            <person name="Mammadov A."/>
            <person name="Mammadov A."/>
            <person name="Sharifova S."/>
            <person name="Ojaghi J."/>
            <person name="Eynullazada K."/>
            <person name="Bayramov B."/>
            <person name="Abdulazimova A."/>
            <person name="Shahmuradov I."/>
        </authorList>
    </citation>
    <scope>NUCLEOTIDE SEQUENCE [LARGE SCALE GENOMIC DNA]</scope>
    <source>
        <strain evidence="4">cv. AG2017</strain>
        <tissue evidence="3">Leaf</tissue>
    </source>
</reference>
<evidence type="ECO:0000313" key="3">
    <source>
        <dbReference type="EMBL" id="PKI55681.1"/>
    </source>
</evidence>
<sequence length="664" mass="75168">MDDTNGPLAVSRASELRWWPEGKGEGRARGRGREKKMVIRSLTFIPDDPDFLNVRPGSPHPFFSLISSASSSPDVWSNCISGFAAGIASAHRRCRSTPDLQALEPVRAEAGAADEGRAQLLDRTSAGYPTYLAPTQVSEVRSLFGRVGGMAVDLLDAVTLGLTKKGNEMDILAFEVANTIVRGANLMESLSEESIRHLMEVVLPSDGVQCLVSEDMNELLNIAAMDKKWVTRILSDPNLVYEFFRFEYLWFVHFFLDADREELKAFLGEVARFGNHCKNPVWHNWDRYFEIYFKKLPSQLPEVQSKVGPETLIQQLMILVQHTAELYYELQVLDRLKQDYIRAVHDFDSSSPNQRGTRDILSILRANLKVQLRRVRSLKKKSLWSRTEEEVVEQLVDLCFYLHSKLHEAFGIVGNSHLTNHRTLGSAGWDLHYANIITQISALVSQPRAVTPNVRDALYQGLPRHVKSALHRDLLKFNVPEELNLSEIIEIMEEKLQWLVPMATKTIKAHHSFGWLVEWANFVTNPTREPEDVIRIETLHHADIEKTDLHILELLSWLHLLVGRSRAQDAGVRSPTQDVVQLSLPRPDSSSEIEKTLGTSGNLKFGNAKTLVIKSHHRHATSSSNSAVTETESTFSRERPLYPNINFNMDWTKVLDVIDGVDTM</sequence>
<evidence type="ECO:0000313" key="4">
    <source>
        <dbReference type="Proteomes" id="UP000233551"/>
    </source>
</evidence>
<keyword evidence="4" id="KW-1185">Reference proteome</keyword>
<evidence type="ECO:0000259" key="1">
    <source>
        <dbReference type="Pfam" id="PF05003"/>
    </source>
</evidence>
<dbReference type="GO" id="GO:0045927">
    <property type="term" value="P:positive regulation of growth"/>
    <property type="evidence" value="ECO:0007669"/>
    <property type="project" value="InterPro"/>
</dbReference>
<evidence type="ECO:0008006" key="5">
    <source>
        <dbReference type="Google" id="ProtNLM"/>
    </source>
</evidence>
<organism evidence="3 4">
    <name type="scientific">Punica granatum</name>
    <name type="common">Pomegranate</name>
    <dbReference type="NCBI Taxonomy" id="22663"/>
    <lineage>
        <taxon>Eukaryota</taxon>
        <taxon>Viridiplantae</taxon>
        <taxon>Streptophyta</taxon>
        <taxon>Embryophyta</taxon>
        <taxon>Tracheophyta</taxon>
        <taxon>Spermatophyta</taxon>
        <taxon>Magnoliopsida</taxon>
        <taxon>eudicotyledons</taxon>
        <taxon>Gunneridae</taxon>
        <taxon>Pentapetalae</taxon>
        <taxon>rosids</taxon>
        <taxon>malvids</taxon>
        <taxon>Myrtales</taxon>
        <taxon>Lythraceae</taxon>
        <taxon>Punica</taxon>
    </lineage>
</organism>
<dbReference type="Pfam" id="PF05003">
    <property type="entry name" value="DUF668"/>
    <property type="match status" value="1"/>
</dbReference>
<accession>A0A2I0JHG3</accession>
<dbReference type="Proteomes" id="UP000233551">
    <property type="component" value="Unassembled WGS sequence"/>
</dbReference>